<evidence type="ECO:0000313" key="4">
    <source>
        <dbReference type="Proteomes" id="UP001500503"/>
    </source>
</evidence>
<reference evidence="4" key="1">
    <citation type="journal article" date="2019" name="Int. J. Syst. Evol. Microbiol.">
        <title>The Global Catalogue of Microorganisms (GCM) 10K type strain sequencing project: providing services to taxonomists for standard genome sequencing and annotation.</title>
        <authorList>
            <consortium name="The Broad Institute Genomics Platform"/>
            <consortium name="The Broad Institute Genome Sequencing Center for Infectious Disease"/>
            <person name="Wu L."/>
            <person name="Ma J."/>
        </authorList>
    </citation>
    <scope>NUCLEOTIDE SEQUENCE [LARGE SCALE GENOMIC DNA]</scope>
    <source>
        <strain evidence="4">JCM 17933</strain>
    </source>
</reference>
<accession>A0ABP8R7V3</accession>
<evidence type="ECO:0000256" key="1">
    <source>
        <dbReference type="SAM" id="SignalP"/>
    </source>
</evidence>
<keyword evidence="4" id="KW-1185">Reference proteome</keyword>
<feature type="domain" description="DUF4097" evidence="2">
    <location>
        <begin position="113"/>
        <end position="257"/>
    </location>
</feature>
<dbReference type="PROSITE" id="PS51257">
    <property type="entry name" value="PROKAR_LIPOPROTEIN"/>
    <property type="match status" value="1"/>
</dbReference>
<protein>
    <submittedName>
        <fullName evidence="3">DUF4097 family beta strand repeat-containing protein</fullName>
    </submittedName>
</protein>
<gene>
    <name evidence="3" type="ORF">GCM10023191_097370</name>
</gene>
<feature type="signal peptide" evidence="1">
    <location>
        <begin position="1"/>
        <end position="18"/>
    </location>
</feature>
<name>A0ABP8R7V3_9ACTN</name>
<evidence type="ECO:0000259" key="2">
    <source>
        <dbReference type="Pfam" id="PF13349"/>
    </source>
</evidence>
<organism evidence="3 4">
    <name type="scientific">Actinoallomurus oryzae</name>
    <dbReference type="NCBI Taxonomy" id="502180"/>
    <lineage>
        <taxon>Bacteria</taxon>
        <taxon>Bacillati</taxon>
        <taxon>Actinomycetota</taxon>
        <taxon>Actinomycetes</taxon>
        <taxon>Streptosporangiales</taxon>
        <taxon>Thermomonosporaceae</taxon>
        <taxon>Actinoallomurus</taxon>
    </lineage>
</organism>
<dbReference type="Pfam" id="PF13349">
    <property type="entry name" value="DUF4097"/>
    <property type="match status" value="1"/>
</dbReference>
<proteinExistence type="predicted"/>
<keyword evidence="1" id="KW-0732">Signal</keyword>
<evidence type="ECO:0000313" key="3">
    <source>
        <dbReference type="EMBL" id="GAA4520425.1"/>
    </source>
</evidence>
<comment type="caution">
    <text evidence="3">The sequence shown here is derived from an EMBL/GenBank/DDBJ whole genome shotgun (WGS) entry which is preliminary data.</text>
</comment>
<dbReference type="EMBL" id="BAABHF010000066">
    <property type="protein sequence ID" value="GAA4520425.1"/>
    <property type="molecule type" value="Genomic_DNA"/>
</dbReference>
<sequence length="264" mass="26868">MKSRGVAIVALTALTTMAASGCGVGVHFADYRHTTTMDDTHVSGVTSVQVDAGDGHVVVTKGSGDDVTVHRVVHYQRGTPHPGQRLNNGTLTFSSGCTRCRIDYDLVVPASVSVRAHTDSGRVNVKDVRTADVSTDSGSVTVRHVAGDVSARSDSGSVTLQDVGGTLQVSTNSGSIHTTELRSADATASSDSGSIHLAFASAPKNVRMTADSGSLHLAVPGGPYTVAVHTDSGGRHVGVPTASGATARLSLRTDSGSVNVVPAG</sequence>
<feature type="chain" id="PRO_5046021647" evidence="1">
    <location>
        <begin position="19"/>
        <end position="264"/>
    </location>
</feature>
<dbReference type="RefSeq" id="WP_345475459.1">
    <property type="nucleotide sequence ID" value="NZ_BAABHF010000066.1"/>
</dbReference>
<dbReference type="InterPro" id="IPR025164">
    <property type="entry name" value="Toastrack_DUF4097"/>
</dbReference>
<dbReference type="Proteomes" id="UP001500503">
    <property type="component" value="Unassembled WGS sequence"/>
</dbReference>